<name>A0A5F2BGW5_9LEPT</name>
<dbReference type="GO" id="GO:0015297">
    <property type="term" value="F:antiporter activity"/>
    <property type="evidence" value="ECO:0007669"/>
    <property type="project" value="InterPro"/>
</dbReference>
<evidence type="ECO:0000256" key="4">
    <source>
        <dbReference type="ARBA" id="ARBA00022692"/>
    </source>
</evidence>
<evidence type="ECO:0000256" key="3">
    <source>
        <dbReference type="ARBA" id="ARBA00022448"/>
    </source>
</evidence>
<dbReference type="GO" id="GO:0016020">
    <property type="term" value="C:membrane"/>
    <property type="evidence" value="ECO:0007669"/>
    <property type="project" value="UniProtKB-SubCell"/>
</dbReference>
<dbReference type="AlphaFoldDB" id="A0A5F2BGW5"/>
<evidence type="ECO:0000256" key="6">
    <source>
        <dbReference type="ARBA" id="ARBA00023136"/>
    </source>
</evidence>
<feature type="transmembrane region" description="Helical" evidence="7">
    <location>
        <begin position="313"/>
        <end position="335"/>
    </location>
</feature>
<dbReference type="EMBL" id="RQGN01000042">
    <property type="protein sequence ID" value="TGM04627.1"/>
    <property type="molecule type" value="Genomic_DNA"/>
</dbReference>
<evidence type="ECO:0000313" key="9">
    <source>
        <dbReference type="EMBL" id="TGM04627.1"/>
    </source>
</evidence>
<sequence>MHHTTPLITTIVAGLVFAFLFGALATRLRLPPLVGYLFAGIFIGPFTPGYIADLTIAPQLAELGVILLMFGVGLHFSLDDLLSVKSIAIPGAVVQIAIATVLGIFLALGFGWPIGEGFVFGLCLSTASTVVLLRAMQERNLLESFQGKIAVGWLIVEDMAMVITLVLLPPLAGLLGGKDPQLEIGSTKTLSEILITLAITIGKVLAFIAFMLGVGRKAIPWLLHRIVKTGNTELFRLSVLAIALGIAYGSSILFDVSFALGAFFAGMVLAESEFSHRAADETLPFRDAFAVLFFVSVGMLFNPDTLFQEPLAVFGTFLIIVFGKSIVAFGIVLSFKHPVKTAFTISASLAQIGEFSFILAGLGRELHLLTEESHAIILAGAILSILVNPLLFAALGRINGRLPKEPEPIL</sequence>
<dbReference type="Proteomes" id="UP000298429">
    <property type="component" value="Unassembled WGS sequence"/>
</dbReference>
<feature type="transmembrane region" description="Helical" evidence="7">
    <location>
        <begin position="342"/>
        <end position="363"/>
    </location>
</feature>
<feature type="transmembrane region" description="Helical" evidence="7">
    <location>
        <begin position="234"/>
        <end position="250"/>
    </location>
</feature>
<keyword evidence="3" id="KW-0813">Transport</keyword>
<keyword evidence="6 7" id="KW-0472">Membrane</keyword>
<evidence type="ECO:0000256" key="1">
    <source>
        <dbReference type="ARBA" id="ARBA00004141"/>
    </source>
</evidence>
<feature type="transmembrane region" description="Helical" evidence="7">
    <location>
        <begin position="88"/>
        <end position="112"/>
    </location>
</feature>
<evidence type="ECO:0000256" key="7">
    <source>
        <dbReference type="SAM" id="Phobius"/>
    </source>
</evidence>
<keyword evidence="4 7" id="KW-0812">Transmembrane</keyword>
<dbReference type="GO" id="GO:1902600">
    <property type="term" value="P:proton transmembrane transport"/>
    <property type="evidence" value="ECO:0007669"/>
    <property type="project" value="InterPro"/>
</dbReference>
<feature type="transmembrane region" description="Helical" evidence="7">
    <location>
        <begin position="6"/>
        <end position="26"/>
    </location>
</feature>
<evidence type="ECO:0000313" key="10">
    <source>
        <dbReference type="Proteomes" id="UP000298429"/>
    </source>
</evidence>
<comment type="subcellular location">
    <subcellularLocation>
        <location evidence="1">Membrane</location>
        <topology evidence="1">Multi-pass membrane protein</topology>
    </subcellularLocation>
</comment>
<reference evidence="9 10" key="1">
    <citation type="journal article" date="2019" name="PLoS Negl. Trop. Dis.">
        <title>Revisiting the worldwide diversity of Leptospira species in the environment.</title>
        <authorList>
            <person name="Vincent A.T."/>
            <person name="Schiettekatte O."/>
            <person name="Bourhy P."/>
            <person name="Veyrier F.J."/>
            <person name="Picardeau M."/>
        </authorList>
    </citation>
    <scope>NUCLEOTIDE SEQUENCE [LARGE SCALE GENOMIC DNA]</scope>
    <source>
        <strain evidence="9 10">201702444</strain>
    </source>
</reference>
<dbReference type="InterPro" id="IPR038770">
    <property type="entry name" value="Na+/solute_symporter_sf"/>
</dbReference>
<feature type="transmembrane region" description="Helical" evidence="7">
    <location>
        <begin position="375"/>
        <end position="395"/>
    </location>
</feature>
<feature type="transmembrane region" description="Helical" evidence="7">
    <location>
        <begin position="193"/>
        <end position="214"/>
    </location>
</feature>
<dbReference type="PANTHER" id="PTHR42751">
    <property type="entry name" value="SODIUM/HYDROGEN EXCHANGER FAMILY/TRKA DOMAIN PROTEIN"/>
    <property type="match status" value="1"/>
</dbReference>
<comment type="similarity">
    <text evidence="2">Belongs to the monovalent cation:proton antiporter 2 (CPA2) transporter (TC 2.A.37) family.</text>
</comment>
<keyword evidence="5 7" id="KW-1133">Transmembrane helix</keyword>
<feature type="transmembrane region" description="Helical" evidence="7">
    <location>
        <begin position="33"/>
        <end position="51"/>
    </location>
</feature>
<dbReference type="PANTHER" id="PTHR42751:SF1">
    <property type="entry name" value="CATION_PROTON ANTIPORTER YBAL-RELATED"/>
    <property type="match status" value="1"/>
</dbReference>
<protein>
    <submittedName>
        <fullName evidence="9">Potassium transporter Kef</fullName>
    </submittedName>
</protein>
<dbReference type="RefSeq" id="WP_135670480.1">
    <property type="nucleotide sequence ID" value="NZ_RQGN01000042.1"/>
</dbReference>
<feature type="transmembrane region" description="Helical" evidence="7">
    <location>
        <begin position="149"/>
        <end position="173"/>
    </location>
</feature>
<comment type="caution">
    <text evidence="9">The sequence shown here is derived from an EMBL/GenBank/DDBJ whole genome shotgun (WGS) entry which is preliminary data.</text>
</comment>
<proteinExistence type="inferred from homology"/>
<organism evidence="9 10">
    <name type="scientific">Leptospira barantonii</name>
    <dbReference type="NCBI Taxonomy" id="2023184"/>
    <lineage>
        <taxon>Bacteria</taxon>
        <taxon>Pseudomonadati</taxon>
        <taxon>Spirochaetota</taxon>
        <taxon>Spirochaetia</taxon>
        <taxon>Leptospirales</taxon>
        <taxon>Leptospiraceae</taxon>
        <taxon>Leptospira</taxon>
    </lineage>
</organism>
<feature type="transmembrane region" description="Helical" evidence="7">
    <location>
        <begin position="118"/>
        <end position="137"/>
    </location>
</feature>
<feature type="transmembrane region" description="Helical" evidence="7">
    <location>
        <begin position="57"/>
        <end position="76"/>
    </location>
</feature>
<dbReference type="Gene3D" id="1.20.1530.20">
    <property type="match status" value="1"/>
</dbReference>
<evidence type="ECO:0000259" key="8">
    <source>
        <dbReference type="Pfam" id="PF00999"/>
    </source>
</evidence>
<gene>
    <name evidence="9" type="ORF">EHQ76_07735</name>
</gene>
<dbReference type="InterPro" id="IPR006153">
    <property type="entry name" value="Cation/H_exchanger_TM"/>
</dbReference>
<dbReference type="Pfam" id="PF00999">
    <property type="entry name" value="Na_H_Exchanger"/>
    <property type="match status" value="1"/>
</dbReference>
<evidence type="ECO:0000256" key="2">
    <source>
        <dbReference type="ARBA" id="ARBA00005551"/>
    </source>
</evidence>
<dbReference type="OrthoDB" id="9793589at2"/>
<accession>A0A5F2BGW5</accession>
<evidence type="ECO:0000256" key="5">
    <source>
        <dbReference type="ARBA" id="ARBA00022989"/>
    </source>
</evidence>
<feature type="domain" description="Cation/H+ exchanger transmembrane" evidence="8">
    <location>
        <begin position="16"/>
        <end position="393"/>
    </location>
</feature>